<keyword evidence="4" id="KW-0676">Redox-active center</keyword>
<dbReference type="PANTHER" id="PTHR35891:SF2">
    <property type="entry name" value="THIOL:DISULFIDE INTERCHANGE PROTEIN DSBA"/>
    <property type="match status" value="1"/>
</dbReference>
<keyword evidence="5" id="KW-0574">Periplasm</keyword>
<keyword evidence="2 7" id="KW-0732">Signal</keyword>
<keyword evidence="3 5" id="KW-1015">Disulfide bond</keyword>
<proteinExistence type="inferred from homology"/>
<evidence type="ECO:0000256" key="1">
    <source>
        <dbReference type="ARBA" id="ARBA00005791"/>
    </source>
</evidence>
<dbReference type="eggNOG" id="COG0526">
    <property type="taxonomic scope" value="Bacteria"/>
</dbReference>
<evidence type="ECO:0000256" key="4">
    <source>
        <dbReference type="ARBA" id="ARBA00023284"/>
    </source>
</evidence>
<dbReference type="InterPro" id="IPR050824">
    <property type="entry name" value="Thiol_disulfide_DsbA"/>
</dbReference>
<feature type="disulfide bond" description="Redox-active" evidence="6">
    <location>
        <begin position="46"/>
        <end position="49"/>
    </location>
</feature>
<dbReference type="STRING" id="371042.NG99_20020"/>
<dbReference type="GO" id="GO:0016491">
    <property type="term" value="F:oxidoreductase activity"/>
    <property type="evidence" value="ECO:0007669"/>
    <property type="project" value="InterPro"/>
</dbReference>
<sequence length="202" mass="22361">MLNKICLFFSILIIPMLTANASPAYSLLDKPVAAAPAVVEFFSFYCPPCYQLVENYPVSKRLNQLLPDGVTVKKYHVSAMGKMGSALSEAWAIASVMGIAEDIEKPLYIAVQQRHAINSVDDIKTLFSTAGITPEQYESARHSVIVKAMVEQQESMAENFSLQGTPTFYVNGRYKINNGAFQAATPEQYVETFAQQVIKLLH</sequence>
<evidence type="ECO:0000256" key="2">
    <source>
        <dbReference type="ARBA" id="ARBA00022729"/>
    </source>
</evidence>
<gene>
    <name evidence="9" type="ORF">NG99_20020</name>
</gene>
<name>A0A0A3YQN9_9GAMM</name>
<dbReference type="InterPro" id="IPR036249">
    <property type="entry name" value="Thioredoxin-like_sf"/>
</dbReference>
<dbReference type="Proteomes" id="UP000030351">
    <property type="component" value="Unassembled WGS sequence"/>
</dbReference>
<organism evidence="9 10">
    <name type="scientific">Erwinia typographi</name>
    <dbReference type="NCBI Taxonomy" id="371042"/>
    <lineage>
        <taxon>Bacteria</taxon>
        <taxon>Pseudomonadati</taxon>
        <taxon>Pseudomonadota</taxon>
        <taxon>Gammaproteobacteria</taxon>
        <taxon>Enterobacterales</taxon>
        <taxon>Erwiniaceae</taxon>
        <taxon>Erwinia</taxon>
    </lineage>
</organism>
<evidence type="ECO:0000313" key="10">
    <source>
        <dbReference type="Proteomes" id="UP000030351"/>
    </source>
</evidence>
<dbReference type="PANTHER" id="PTHR35891">
    <property type="entry name" value="THIOL:DISULFIDE INTERCHANGE PROTEIN DSBA"/>
    <property type="match status" value="1"/>
</dbReference>
<dbReference type="Gene3D" id="3.40.30.10">
    <property type="entry name" value="Glutaredoxin"/>
    <property type="match status" value="1"/>
</dbReference>
<feature type="chain" id="PRO_5002005731" description="Thiol:disulfide interchange protein" evidence="7">
    <location>
        <begin position="22"/>
        <end position="202"/>
    </location>
</feature>
<comment type="subcellular location">
    <subcellularLocation>
        <location evidence="5">Periplasm</location>
    </subcellularLocation>
</comment>
<evidence type="ECO:0000259" key="8">
    <source>
        <dbReference type="Pfam" id="PF01323"/>
    </source>
</evidence>
<dbReference type="GO" id="GO:0042597">
    <property type="term" value="C:periplasmic space"/>
    <property type="evidence" value="ECO:0007669"/>
    <property type="project" value="UniProtKB-SubCell"/>
</dbReference>
<feature type="domain" description="DSBA-like thioredoxin" evidence="8">
    <location>
        <begin position="38"/>
        <end position="182"/>
    </location>
</feature>
<feature type="signal peptide" evidence="7">
    <location>
        <begin position="1"/>
        <end position="21"/>
    </location>
</feature>
<dbReference type="AlphaFoldDB" id="A0A0A3YQN9"/>
<reference evidence="9 10" key="1">
    <citation type="submission" date="2014-10" db="EMBL/GenBank/DDBJ databases">
        <title>Genome sequence of Erwinia typographi M043b.</title>
        <authorList>
            <person name="Chan K.-G."/>
            <person name="Tan W.-S."/>
        </authorList>
    </citation>
    <scope>NUCLEOTIDE SEQUENCE [LARGE SCALE GENOMIC DNA]</scope>
    <source>
        <strain evidence="9 10">M043b</strain>
    </source>
</reference>
<dbReference type="PROSITE" id="PS00194">
    <property type="entry name" value="THIOREDOXIN_1"/>
    <property type="match status" value="1"/>
</dbReference>
<comment type="caution">
    <text evidence="9">The sequence shown here is derived from an EMBL/GenBank/DDBJ whole genome shotgun (WGS) entry which is preliminary data.</text>
</comment>
<dbReference type="InterPro" id="IPR001853">
    <property type="entry name" value="DSBA-like_thioredoxin_dom"/>
</dbReference>
<dbReference type="InterPro" id="IPR017937">
    <property type="entry name" value="Thioredoxin_CS"/>
</dbReference>
<dbReference type="CDD" id="cd03019">
    <property type="entry name" value="DsbA_DsbA"/>
    <property type="match status" value="1"/>
</dbReference>
<dbReference type="Pfam" id="PF01323">
    <property type="entry name" value="DSBA"/>
    <property type="match status" value="1"/>
</dbReference>
<dbReference type="PIRSF" id="PIRSF001488">
    <property type="entry name" value="Tdi_protein"/>
    <property type="match status" value="1"/>
</dbReference>
<evidence type="ECO:0000256" key="5">
    <source>
        <dbReference type="PIRNR" id="PIRNR001488"/>
    </source>
</evidence>
<dbReference type="InterPro" id="IPR023205">
    <property type="entry name" value="DsbA/DsbL"/>
</dbReference>
<evidence type="ECO:0000256" key="7">
    <source>
        <dbReference type="SAM" id="SignalP"/>
    </source>
</evidence>
<accession>A0A0A3YQN9</accession>
<comment type="similarity">
    <text evidence="1">Belongs to the thioredoxin family. DsbA subfamily.</text>
</comment>
<evidence type="ECO:0000256" key="6">
    <source>
        <dbReference type="PIRSR" id="PIRSR001488-1"/>
    </source>
</evidence>
<protein>
    <recommendedName>
        <fullName evidence="5">Thiol:disulfide interchange protein</fullName>
    </recommendedName>
</protein>
<evidence type="ECO:0000313" key="9">
    <source>
        <dbReference type="EMBL" id="KGT89122.1"/>
    </source>
</evidence>
<evidence type="ECO:0000256" key="3">
    <source>
        <dbReference type="ARBA" id="ARBA00023157"/>
    </source>
</evidence>
<dbReference type="EMBL" id="JRUQ01000057">
    <property type="protein sequence ID" value="KGT89122.1"/>
    <property type="molecule type" value="Genomic_DNA"/>
</dbReference>
<dbReference type="SUPFAM" id="SSF52833">
    <property type="entry name" value="Thioredoxin-like"/>
    <property type="match status" value="1"/>
</dbReference>
<keyword evidence="10" id="KW-1185">Reference proteome</keyword>